<name>A0A8H5SMN0_FUSHE</name>
<dbReference type="InterPro" id="IPR008754">
    <property type="entry name" value="Peptidase_M43"/>
</dbReference>
<comment type="similarity">
    <text evidence="2">Belongs to the peptidase M43B family.</text>
</comment>
<comment type="caution">
    <text evidence="12">The sequence shown here is derived from an EMBL/GenBank/DDBJ whole genome shotgun (WGS) entry which is preliminary data.</text>
</comment>
<dbReference type="Gene3D" id="3.40.390.10">
    <property type="entry name" value="Collagenase (Catalytic Domain)"/>
    <property type="match status" value="1"/>
</dbReference>
<keyword evidence="9" id="KW-1015">Disulfide bond</keyword>
<dbReference type="PANTHER" id="PTHR47466:SF1">
    <property type="entry name" value="METALLOPROTEASE MEP1 (AFU_ORTHOLOGUE AFUA_1G07730)-RELATED"/>
    <property type="match status" value="1"/>
</dbReference>
<dbReference type="SUPFAM" id="SSF55486">
    <property type="entry name" value="Metalloproteases ('zincins'), catalytic domain"/>
    <property type="match status" value="1"/>
</dbReference>
<evidence type="ECO:0000256" key="5">
    <source>
        <dbReference type="ARBA" id="ARBA00022729"/>
    </source>
</evidence>
<evidence type="ECO:0000313" key="12">
    <source>
        <dbReference type="EMBL" id="KAF5653760.1"/>
    </source>
</evidence>
<keyword evidence="8 12" id="KW-0482">Metalloprotease</keyword>
<dbReference type="AlphaFoldDB" id="A0A8H5SMN0"/>
<keyword evidence="6" id="KW-0378">Hydrolase</keyword>
<evidence type="ECO:0000256" key="3">
    <source>
        <dbReference type="ARBA" id="ARBA00022670"/>
    </source>
</evidence>
<keyword evidence="3 12" id="KW-0645">Protease</keyword>
<evidence type="ECO:0000256" key="7">
    <source>
        <dbReference type="ARBA" id="ARBA00022833"/>
    </source>
</evidence>
<evidence type="ECO:0000256" key="1">
    <source>
        <dbReference type="ARBA" id="ARBA00003174"/>
    </source>
</evidence>
<evidence type="ECO:0000313" key="13">
    <source>
        <dbReference type="Proteomes" id="UP000567885"/>
    </source>
</evidence>
<feature type="domain" description="Peptidase M43 pregnancy-associated plasma-A" evidence="11">
    <location>
        <begin position="185"/>
        <end position="271"/>
    </location>
</feature>
<sequence>RIQSTFALGLLANTAAAKLANCGTSGSSEALKTVSQELRNDPLEIRGQRKSVEIKTYIHVIAASEKEEDNYLSDESVQGQVDILNKYYNLWDISFKVAKVTRTINESWADLGTSPVKPDYEDEMRPALRQGGYKDLNLFFIRAMVPGGKCELPVPNPTKQDVINDGCIMRPADSEDGDELPPKFDYVTVHEVGHWLGLEHTFENGCEYPGDYVDDTPYEAYPVGGDKCPEKDRNTCPDKPGLDPVDNIMTYVGAHCGPQRFTPGQAKRMHKLWKKLRANSKA</sequence>
<dbReference type="GO" id="GO:0046872">
    <property type="term" value="F:metal ion binding"/>
    <property type="evidence" value="ECO:0007669"/>
    <property type="project" value="UniProtKB-KW"/>
</dbReference>
<dbReference type="OrthoDB" id="536211at2759"/>
<organism evidence="12 13">
    <name type="scientific">Fusarium heterosporum</name>
    <dbReference type="NCBI Taxonomy" id="42747"/>
    <lineage>
        <taxon>Eukaryota</taxon>
        <taxon>Fungi</taxon>
        <taxon>Dikarya</taxon>
        <taxon>Ascomycota</taxon>
        <taxon>Pezizomycotina</taxon>
        <taxon>Sordariomycetes</taxon>
        <taxon>Hypocreomycetidae</taxon>
        <taxon>Hypocreales</taxon>
        <taxon>Nectriaceae</taxon>
        <taxon>Fusarium</taxon>
        <taxon>Fusarium heterosporum species complex</taxon>
    </lineage>
</organism>
<dbReference type="GO" id="GO:0006508">
    <property type="term" value="P:proteolysis"/>
    <property type="evidence" value="ECO:0007669"/>
    <property type="project" value="UniProtKB-KW"/>
</dbReference>
<dbReference type="Pfam" id="PF05572">
    <property type="entry name" value="Peptidase_M43"/>
    <property type="match status" value="1"/>
</dbReference>
<accession>A0A8H5SMN0</accession>
<proteinExistence type="inferred from homology"/>
<dbReference type="EMBL" id="JAAGWQ010000574">
    <property type="protein sequence ID" value="KAF5653760.1"/>
    <property type="molecule type" value="Genomic_DNA"/>
</dbReference>
<evidence type="ECO:0000256" key="8">
    <source>
        <dbReference type="ARBA" id="ARBA00023049"/>
    </source>
</evidence>
<feature type="signal peptide" evidence="10">
    <location>
        <begin position="1"/>
        <end position="16"/>
    </location>
</feature>
<protein>
    <submittedName>
        <fullName evidence="12">Metalloprotease mep1</fullName>
    </submittedName>
</protein>
<evidence type="ECO:0000256" key="9">
    <source>
        <dbReference type="ARBA" id="ARBA00023157"/>
    </source>
</evidence>
<evidence type="ECO:0000256" key="4">
    <source>
        <dbReference type="ARBA" id="ARBA00022723"/>
    </source>
</evidence>
<feature type="chain" id="PRO_5034442965" evidence="10">
    <location>
        <begin position="17"/>
        <end position="282"/>
    </location>
</feature>
<evidence type="ECO:0000256" key="10">
    <source>
        <dbReference type="SAM" id="SignalP"/>
    </source>
</evidence>
<gene>
    <name evidence="12" type="ORF">FHETE_11378</name>
</gene>
<keyword evidence="13" id="KW-1185">Reference proteome</keyword>
<keyword evidence="4" id="KW-0479">Metal-binding</keyword>
<keyword evidence="7" id="KW-0862">Zinc</keyword>
<evidence type="ECO:0000256" key="6">
    <source>
        <dbReference type="ARBA" id="ARBA00022801"/>
    </source>
</evidence>
<dbReference type="CDD" id="cd04275">
    <property type="entry name" value="ZnMc_pappalysin_like"/>
    <property type="match status" value="1"/>
</dbReference>
<dbReference type="Proteomes" id="UP000567885">
    <property type="component" value="Unassembled WGS sequence"/>
</dbReference>
<keyword evidence="5 10" id="KW-0732">Signal</keyword>
<comment type="function">
    <text evidence="1">Secreted metalloproteinase that allows assimilation of proteinaceous substrates.</text>
</comment>
<evidence type="ECO:0000259" key="11">
    <source>
        <dbReference type="Pfam" id="PF05572"/>
    </source>
</evidence>
<feature type="non-terminal residue" evidence="12">
    <location>
        <position position="282"/>
    </location>
</feature>
<dbReference type="PANTHER" id="PTHR47466">
    <property type="match status" value="1"/>
</dbReference>
<dbReference type="InterPro" id="IPR024079">
    <property type="entry name" value="MetalloPept_cat_dom_sf"/>
</dbReference>
<reference evidence="12 13" key="1">
    <citation type="submission" date="2020-05" db="EMBL/GenBank/DDBJ databases">
        <title>Identification and distribution of gene clusters putatively required for synthesis of sphingolipid metabolism inhibitors in phylogenetically diverse species of the filamentous fungus Fusarium.</title>
        <authorList>
            <person name="Kim H.-S."/>
            <person name="Busman M."/>
            <person name="Brown D.W."/>
            <person name="Divon H."/>
            <person name="Uhlig S."/>
            <person name="Proctor R.H."/>
        </authorList>
    </citation>
    <scope>NUCLEOTIDE SEQUENCE [LARGE SCALE GENOMIC DNA]</scope>
    <source>
        <strain evidence="12 13">NRRL 20693</strain>
    </source>
</reference>
<evidence type="ECO:0000256" key="2">
    <source>
        <dbReference type="ARBA" id="ARBA00008721"/>
    </source>
</evidence>
<dbReference type="GO" id="GO:0008237">
    <property type="term" value="F:metallopeptidase activity"/>
    <property type="evidence" value="ECO:0007669"/>
    <property type="project" value="UniProtKB-KW"/>
</dbReference>